<dbReference type="Proteomes" id="UP000585474">
    <property type="component" value="Unassembled WGS sequence"/>
</dbReference>
<dbReference type="AlphaFoldDB" id="A0A7J0DH69"/>
<gene>
    <name evidence="2" type="ORF">Acr_00g0032130</name>
</gene>
<evidence type="ECO:0000256" key="1">
    <source>
        <dbReference type="SAM" id="MobiDB-lite"/>
    </source>
</evidence>
<evidence type="ECO:0000313" key="3">
    <source>
        <dbReference type="Proteomes" id="UP000585474"/>
    </source>
</evidence>
<proteinExistence type="predicted"/>
<keyword evidence="3" id="KW-1185">Reference proteome</keyword>
<name>A0A7J0DH69_9ERIC</name>
<dbReference type="GO" id="GO:0004386">
    <property type="term" value="F:helicase activity"/>
    <property type="evidence" value="ECO:0007669"/>
    <property type="project" value="UniProtKB-KW"/>
</dbReference>
<feature type="region of interest" description="Disordered" evidence="1">
    <location>
        <begin position="1"/>
        <end position="33"/>
    </location>
</feature>
<reference evidence="3" key="1">
    <citation type="submission" date="2019-07" db="EMBL/GenBank/DDBJ databases">
        <title>De Novo Assembly of kiwifruit Actinidia rufa.</title>
        <authorList>
            <person name="Sugita-Konishi S."/>
            <person name="Sato K."/>
            <person name="Mori E."/>
            <person name="Abe Y."/>
            <person name="Kisaki G."/>
            <person name="Hamano K."/>
            <person name="Suezawa K."/>
            <person name="Otani M."/>
            <person name="Fukuda T."/>
            <person name="Manabe T."/>
            <person name="Gomi K."/>
            <person name="Tabuchi M."/>
            <person name="Akimitsu K."/>
            <person name="Kataoka I."/>
        </authorList>
    </citation>
    <scope>NUCLEOTIDE SEQUENCE [LARGE SCALE GENOMIC DNA]</scope>
    <source>
        <strain evidence="3">cv. Fuchu</strain>
    </source>
</reference>
<sequence length="33" mass="3608">MAREESVFGQGQSKEASKGTPKQCTAPAIEVWR</sequence>
<keyword evidence="2" id="KW-0067">ATP-binding</keyword>
<keyword evidence="2" id="KW-0378">Hydrolase</keyword>
<evidence type="ECO:0000313" key="2">
    <source>
        <dbReference type="EMBL" id="GFS34081.1"/>
    </source>
</evidence>
<protein>
    <submittedName>
        <fullName evidence="2">DEA(D/H)-box RNA helicase family protein</fullName>
    </submittedName>
</protein>
<accession>A0A7J0DH69</accession>
<keyword evidence="2" id="KW-0547">Nucleotide-binding</keyword>
<organism evidence="2 3">
    <name type="scientific">Actinidia rufa</name>
    <dbReference type="NCBI Taxonomy" id="165716"/>
    <lineage>
        <taxon>Eukaryota</taxon>
        <taxon>Viridiplantae</taxon>
        <taxon>Streptophyta</taxon>
        <taxon>Embryophyta</taxon>
        <taxon>Tracheophyta</taxon>
        <taxon>Spermatophyta</taxon>
        <taxon>Magnoliopsida</taxon>
        <taxon>eudicotyledons</taxon>
        <taxon>Gunneridae</taxon>
        <taxon>Pentapetalae</taxon>
        <taxon>asterids</taxon>
        <taxon>Ericales</taxon>
        <taxon>Actinidiaceae</taxon>
        <taxon>Actinidia</taxon>
    </lineage>
</organism>
<dbReference type="EMBL" id="BJWL01000203">
    <property type="protein sequence ID" value="GFS34081.1"/>
    <property type="molecule type" value="Genomic_DNA"/>
</dbReference>
<comment type="caution">
    <text evidence="2">The sequence shown here is derived from an EMBL/GenBank/DDBJ whole genome shotgun (WGS) entry which is preliminary data.</text>
</comment>
<keyword evidence="2" id="KW-0347">Helicase</keyword>